<dbReference type="GO" id="GO:0016020">
    <property type="term" value="C:membrane"/>
    <property type="evidence" value="ECO:0007669"/>
    <property type="project" value="UniProtKB-SubCell"/>
</dbReference>
<comment type="caution">
    <text evidence="8">The sequence shown here is derived from an EMBL/GenBank/DDBJ whole genome shotgun (WGS) entry which is preliminary data.</text>
</comment>
<comment type="subcellular location">
    <subcellularLocation>
        <location evidence="1">Membrane</location>
        <topology evidence="1">Single-pass membrane protein</topology>
    </subcellularLocation>
</comment>
<dbReference type="PANTHER" id="PTHR14274:SF1">
    <property type="entry name" value="SMALL INTEGRAL MEMBRANE PROTEIN 8"/>
    <property type="match status" value="1"/>
</dbReference>
<gene>
    <name evidence="8" type="primary">SMIM8</name>
    <name evidence="8" type="ORF">Anas_06541</name>
</gene>
<keyword evidence="6 7" id="KW-0472">Membrane</keyword>
<keyword evidence="4 7" id="KW-0812">Transmembrane</keyword>
<dbReference type="OrthoDB" id="1880105at2759"/>
<dbReference type="PANTHER" id="PTHR14274">
    <property type="entry name" value="SMALL INTEGRAL MEMBRANE PROTEIN 8"/>
    <property type="match status" value="1"/>
</dbReference>
<dbReference type="EMBL" id="SEYY01021776">
    <property type="protein sequence ID" value="KAB7496093.1"/>
    <property type="molecule type" value="Genomic_DNA"/>
</dbReference>
<dbReference type="InterPro" id="IPR026686">
    <property type="entry name" value="UPF0708"/>
</dbReference>
<evidence type="ECO:0000313" key="9">
    <source>
        <dbReference type="Proteomes" id="UP000326759"/>
    </source>
</evidence>
<feature type="transmembrane region" description="Helical" evidence="7">
    <location>
        <begin position="52"/>
        <end position="71"/>
    </location>
</feature>
<dbReference type="AlphaFoldDB" id="A0A5N5SPV1"/>
<evidence type="ECO:0000256" key="7">
    <source>
        <dbReference type="SAM" id="Phobius"/>
    </source>
</evidence>
<sequence>MYFYRKIAENLDNKLKIIMDKQKPAPGEGIKSIRTTNVFKIINFELYAKPNLIIMTFGVVGILFSGAYLAYMRAQIEKNNTYVAIGENGSQTLMQKRSKWD</sequence>
<evidence type="ECO:0000256" key="4">
    <source>
        <dbReference type="ARBA" id="ARBA00022692"/>
    </source>
</evidence>
<evidence type="ECO:0000256" key="2">
    <source>
        <dbReference type="ARBA" id="ARBA00009328"/>
    </source>
</evidence>
<evidence type="ECO:0000313" key="8">
    <source>
        <dbReference type="EMBL" id="KAB7496093.1"/>
    </source>
</evidence>
<evidence type="ECO:0000256" key="3">
    <source>
        <dbReference type="ARBA" id="ARBA00014451"/>
    </source>
</evidence>
<name>A0A5N5SPV1_9CRUS</name>
<reference evidence="8 9" key="1">
    <citation type="journal article" date="2019" name="PLoS Biol.">
        <title>Sex chromosomes control vertical transmission of feminizing Wolbachia symbionts in an isopod.</title>
        <authorList>
            <person name="Becking T."/>
            <person name="Chebbi M.A."/>
            <person name="Giraud I."/>
            <person name="Moumen B."/>
            <person name="Laverre T."/>
            <person name="Caubet Y."/>
            <person name="Peccoud J."/>
            <person name="Gilbert C."/>
            <person name="Cordaux R."/>
        </authorList>
    </citation>
    <scope>NUCLEOTIDE SEQUENCE [LARGE SCALE GENOMIC DNA]</scope>
    <source>
        <strain evidence="8">ANa2</strain>
        <tissue evidence="8">Whole body excluding digestive tract and cuticle</tissue>
    </source>
</reference>
<dbReference type="Proteomes" id="UP000326759">
    <property type="component" value="Unassembled WGS sequence"/>
</dbReference>
<protein>
    <recommendedName>
        <fullName evidence="3">Small integral membrane protein 8</fullName>
    </recommendedName>
</protein>
<proteinExistence type="inferred from homology"/>
<evidence type="ECO:0000256" key="1">
    <source>
        <dbReference type="ARBA" id="ARBA00004167"/>
    </source>
</evidence>
<organism evidence="8 9">
    <name type="scientific">Armadillidium nasatum</name>
    <dbReference type="NCBI Taxonomy" id="96803"/>
    <lineage>
        <taxon>Eukaryota</taxon>
        <taxon>Metazoa</taxon>
        <taxon>Ecdysozoa</taxon>
        <taxon>Arthropoda</taxon>
        <taxon>Crustacea</taxon>
        <taxon>Multicrustacea</taxon>
        <taxon>Malacostraca</taxon>
        <taxon>Eumalacostraca</taxon>
        <taxon>Peracarida</taxon>
        <taxon>Isopoda</taxon>
        <taxon>Oniscidea</taxon>
        <taxon>Crinocheta</taxon>
        <taxon>Armadillidiidae</taxon>
        <taxon>Armadillidium</taxon>
    </lineage>
</organism>
<keyword evidence="9" id="KW-1185">Reference proteome</keyword>
<evidence type="ECO:0000256" key="5">
    <source>
        <dbReference type="ARBA" id="ARBA00022989"/>
    </source>
</evidence>
<dbReference type="Pfam" id="PF14937">
    <property type="entry name" value="DUF4500"/>
    <property type="match status" value="1"/>
</dbReference>
<evidence type="ECO:0000256" key="6">
    <source>
        <dbReference type="ARBA" id="ARBA00023136"/>
    </source>
</evidence>
<comment type="similarity">
    <text evidence="2">Belongs to the SMIM8 family.</text>
</comment>
<accession>A0A5N5SPV1</accession>
<keyword evidence="5 7" id="KW-1133">Transmembrane helix</keyword>